<dbReference type="Proteomes" id="UP001556040">
    <property type="component" value="Unassembled WGS sequence"/>
</dbReference>
<evidence type="ECO:0000313" key="2">
    <source>
        <dbReference type="EMBL" id="MEW9501030.1"/>
    </source>
</evidence>
<keyword evidence="1" id="KW-0812">Transmembrane</keyword>
<feature type="transmembrane region" description="Helical" evidence="1">
    <location>
        <begin position="59"/>
        <end position="80"/>
    </location>
</feature>
<evidence type="ECO:0000313" key="3">
    <source>
        <dbReference type="Proteomes" id="UP001556040"/>
    </source>
</evidence>
<protein>
    <recommendedName>
        <fullName evidence="4">Holin</fullName>
    </recommendedName>
</protein>
<gene>
    <name evidence="2" type="ORF">AB1471_04335</name>
</gene>
<dbReference type="RefSeq" id="WP_367778369.1">
    <property type="nucleotide sequence ID" value="NZ_JBFMIA010000002.1"/>
</dbReference>
<keyword evidence="1" id="KW-0472">Membrane</keyword>
<comment type="caution">
    <text evidence="2">The sequence shown here is derived from an EMBL/GenBank/DDBJ whole genome shotgun (WGS) entry which is preliminary data.</text>
</comment>
<proteinExistence type="predicted"/>
<feature type="transmembrane region" description="Helical" evidence="1">
    <location>
        <begin position="6"/>
        <end position="24"/>
    </location>
</feature>
<reference evidence="2 3" key="1">
    <citation type="journal article" date="1979" name="Int. J. Syst. Evol. Microbiol.">
        <title>Bacillus globisporus subsp. marinus subsp. nov.</title>
        <authorList>
            <person name="Liu H."/>
        </authorList>
    </citation>
    <scope>NUCLEOTIDE SEQUENCE [LARGE SCALE GENOMIC DNA]</scope>
    <source>
        <strain evidence="2 3">DSM 1297</strain>
    </source>
</reference>
<sequence>MNFPTIYTNIWDVFLAVPLIIITVQTLKIMLKIPKTYVPSLATVLGLFISMLISHRGEITAGIFMGFFYGGAAVGTYSSIKTTIISFLNKRNIN</sequence>
<keyword evidence="3" id="KW-1185">Reference proteome</keyword>
<feature type="transmembrane region" description="Helical" evidence="1">
    <location>
        <begin position="36"/>
        <end position="53"/>
    </location>
</feature>
<organism evidence="2 3">
    <name type="scientific">Jeotgalibacillus marinus</name>
    <dbReference type="NCBI Taxonomy" id="86667"/>
    <lineage>
        <taxon>Bacteria</taxon>
        <taxon>Bacillati</taxon>
        <taxon>Bacillota</taxon>
        <taxon>Bacilli</taxon>
        <taxon>Bacillales</taxon>
        <taxon>Caryophanaceae</taxon>
        <taxon>Jeotgalibacillus</taxon>
    </lineage>
</organism>
<dbReference type="EMBL" id="JBFMIA010000002">
    <property type="protein sequence ID" value="MEW9501030.1"/>
    <property type="molecule type" value="Genomic_DNA"/>
</dbReference>
<keyword evidence="1" id="KW-1133">Transmembrane helix</keyword>
<name>A0ABV3Q110_9BACL</name>
<accession>A0ABV3Q110</accession>
<evidence type="ECO:0000256" key="1">
    <source>
        <dbReference type="SAM" id="Phobius"/>
    </source>
</evidence>
<evidence type="ECO:0008006" key="4">
    <source>
        <dbReference type="Google" id="ProtNLM"/>
    </source>
</evidence>